<evidence type="ECO:0000259" key="1">
    <source>
        <dbReference type="Pfam" id="PF01872"/>
    </source>
</evidence>
<proteinExistence type="predicted"/>
<dbReference type="Pfam" id="PF01872">
    <property type="entry name" value="RibD_C"/>
    <property type="match status" value="1"/>
</dbReference>
<reference evidence="2 3" key="1">
    <citation type="submission" date="2019-04" db="EMBL/GenBank/DDBJ databases">
        <title>Phreatobacter aquaticus sp. nov.</title>
        <authorList>
            <person name="Choi A."/>
        </authorList>
    </citation>
    <scope>NUCLEOTIDE SEQUENCE [LARGE SCALE GENOMIC DNA]</scope>
    <source>
        <strain evidence="2 3">KCTC 52518</strain>
    </source>
</reference>
<dbReference type="InterPro" id="IPR002734">
    <property type="entry name" value="RibDG_C"/>
</dbReference>
<protein>
    <recommendedName>
        <fullName evidence="1">Bacterial bifunctional deaminase-reductase C-terminal domain-containing protein</fullName>
    </recommendedName>
</protein>
<dbReference type="AlphaFoldDB" id="A0A4D7B324"/>
<feature type="domain" description="Bacterial bifunctional deaminase-reductase C-terminal" evidence="1">
    <location>
        <begin position="53"/>
        <end position="229"/>
    </location>
</feature>
<organism evidence="2 3">
    <name type="scientific">Phreatobacter stygius</name>
    <dbReference type="NCBI Taxonomy" id="1940610"/>
    <lineage>
        <taxon>Bacteria</taxon>
        <taxon>Pseudomonadati</taxon>
        <taxon>Pseudomonadota</taxon>
        <taxon>Alphaproteobacteria</taxon>
        <taxon>Hyphomicrobiales</taxon>
        <taxon>Phreatobacteraceae</taxon>
        <taxon>Phreatobacter</taxon>
    </lineage>
</organism>
<dbReference type="PANTHER" id="PTHR38011:SF11">
    <property type="entry name" value="2,5-DIAMINO-6-RIBOSYLAMINO-4(3H)-PYRIMIDINONE 5'-PHOSPHATE REDUCTASE"/>
    <property type="match status" value="1"/>
</dbReference>
<name>A0A4D7B324_9HYPH</name>
<dbReference type="OrthoDB" id="7342392at2"/>
<evidence type="ECO:0000313" key="3">
    <source>
        <dbReference type="Proteomes" id="UP000298781"/>
    </source>
</evidence>
<dbReference type="SUPFAM" id="SSF53597">
    <property type="entry name" value="Dihydrofolate reductase-like"/>
    <property type="match status" value="1"/>
</dbReference>
<evidence type="ECO:0000313" key="2">
    <source>
        <dbReference type="EMBL" id="QCI65453.1"/>
    </source>
</evidence>
<dbReference type="KEGG" id="pstg:E8M01_15290"/>
<dbReference type="InterPro" id="IPR050765">
    <property type="entry name" value="Riboflavin_Biosynth_HTPR"/>
</dbReference>
<dbReference type="EMBL" id="CP039690">
    <property type="protein sequence ID" value="QCI65453.1"/>
    <property type="molecule type" value="Genomic_DNA"/>
</dbReference>
<gene>
    <name evidence="2" type="ORF">E8M01_15290</name>
</gene>
<dbReference type="GO" id="GO:0009231">
    <property type="term" value="P:riboflavin biosynthetic process"/>
    <property type="evidence" value="ECO:0007669"/>
    <property type="project" value="InterPro"/>
</dbReference>
<dbReference type="Gene3D" id="3.40.430.10">
    <property type="entry name" value="Dihydrofolate Reductase, subunit A"/>
    <property type="match status" value="1"/>
</dbReference>
<dbReference type="InterPro" id="IPR024072">
    <property type="entry name" value="DHFR-like_dom_sf"/>
</dbReference>
<dbReference type="GO" id="GO:0008703">
    <property type="term" value="F:5-amino-6-(5-phosphoribosylamino)uracil reductase activity"/>
    <property type="evidence" value="ECO:0007669"/>
    <property type="project" value="InterPro"/>
</dbReference>
<keyword evidence="3" id="KW-1185">Reference proteome</keyword>
<dbReference type="Proteomes" id="UP000298781">
    <property type="component" value="Chromosome"/>
</dbReference>
<accession>A0A4D7B324</accession>
<sequence length="241" mass="26096">MAGWRLSRSGRKVRVRHFAASPRGIALCRRCSSFHSGCIMQLERLTGETAMGKLFLQINVSVDGFIEDEAGQMDWRFVDDEFEAFINDTLASLDAMVFGRRAFELLQQYWPTAAANEGISAHHAAAAAMMNSLPKYVVSTGLSAPSWSNAHVLADLSGVAGLKQRSTRDIALFAGAGIARSAMAAGLVDEYRLIVNPALIAGGIRLFDGGYARANLALADVRRFASGALLLTYRPGELRLD</sequence>
<dbReference type="PANTHER" id="PTHR38011">
    <property type="entry name" value="DIHYDROFOLATE REDUCTASE FAMILY PROTEIN (AFU_ORTHOLOGUE AFUA_8G06820)"/>
    <property type="match status" value="1"/>
</dbReference>